<dbReference type="InterPro" id="IPR004360">
    <property type="entry name" value="Glyas_Fos-R_dOase_dom"/>
</dbReference>
<evidence type="ECO:0000256" key="1">
    <source>
        <dbReference type="SAM" id="MobiDB-lite"/>
    </source>
</evidence>
<organism evidence="3 4">
    <name type="scientific">Streptomyces radiopugnans</name>
    <dbReference type="NCBI Taxonomy" id="403935"/>
    <lineage>
        <taxon>Bacteria</taxon>
        <taxon>Bacillati</taxon>
        <taxon>Actinomycetota</taxon>
        <taxon>Actinomycetes</taxon>
        <taxon>Kitasatosporales</taxon>
        <taxon>Streptomycetaceae</taxon>
        <taxon>Streptomyces</taxon>
    </lineage>
</organism>
<dbReference type="RefSeq" id="WP_093657179.1">
    <property type="nucleotide sequence ID" value="NZ_FOET01000003.1"/>
</dbReference>
<dbReference type="Proteomes" id="UP000199055">
    <property type="component" value="Unassembled WGS sequence"/>
</dbReference>
<dbReference type="InterPro" id="IPR037523">
    <property type="entry name" value="VOC_core"/>
</dbReference>
<dbReference type="EMBL" id="FOET01000003">
    <property type="protein sequence ID" value="SEP99761.1"/>
    <property type="molecule type" value="Genomic_DNA"/>
</dbReference>
<evidence type="ECO:0000313" key="4">
    <source>
        <dbReference type="Proteomes" id="UP000199055"/>
    </source>
</evidence>
<dbReference type="AlphaFoldDB" id="A0A1H9CFF4"/>
<dbReference type="SUPFAM" id="SSF54593">
    <property type="entry name" value="Glyoxalase/Bleomycin resistance protein/Dihydroxybiphenyl dioxygenase"/>
    <property type="match status" value="1"/>
</dbReference>
<name>A0A1H9CFF4_9ACTN</name>
<dbReference type="Gene3D" id="3.10.180.10">
    <property type="entry name" value="2,3-Dihydroxybiphenyl 1,2-Dioxygenase, domain 1"/>
    <property type="match status" value="1"/>
</dbReference>
<accession>A0A1H9CFF4</accession>
<reference evidence="3 4" key="1">
    <citation type="submission" date="2016-10" db="EMBL/GenBank/DDBJ databases">
        <authorList>
            <person name="de Groot N.N."/>
        </authorList>
    </citation>
    <scope>NUCLEOTIDE SEQUENCE [LARGE SCALE GENOMIC DNA]</scope>
    <source>
        <strain evidence="3 4">CGMCC 4.3519</strain>
    </source>
</reference>
<dbReference type="PANTHER" id="PTHR36503">
    <property type="entry name" value="BLR2520 PROTEIN"/>
    <property type="match status" value="1"/>
</dbReference>
<dbReference type="Pfam" id="PF00903">
    <property type="entry name" value="Glyoxalase"/>
    <property type="match status" value="1"/>
</dbReference>
<keyword evidence="4" id="KW-1185">Reference proteome</keyword>
<gene>
    <name evidence="3" type="ORF">SAMN05216481_103204</name>
</gene>
<sequence length="155" mass="16461">MAPRIDLFGLVTSDMAASLAFYRLLGLDIPADADGQPHVEVPLPGGLRIAWDTVETIRSFDPGWTPPSGGSRVELAFACDGPADVDRQYAELTRAGHTGHKEPWDAFWGQRYAAVLDPDGNAVALFAPLRDGAPGDQPSGGRPSGDQRSDSSTES</sequence>
<dbReference type="PROSITE" id="PS51819">
    <property type="entry name" value="VOC"/>
    <property type="match status" value="1"/>
</dbReference>
<evidence type="ECO:0000313" key="3">
    <source>
        <dbReference type="EMBL" id="SEP99761.1"/>
    </source>
</evidence>
<feature type="region of interest" description="Disordered" evidence="1">
    <location>
        <begin position="127"/>
        <end position="155"/>
    </location>
</feature>
<proteinExistence type="predicted"/>
<dbReference type="PANTHER" id="PTHR36503:SF3">
    <property type="entry name" value="BLR0126 PROTEIN"/>
    <property type="match status" value="1"/>
</dbReference>
<feature type="domain" description="VOC" evidence="2">
    <location>
        <begin position="4"/>
        <end position="128"/>
    </location>
</feature>
<protein>
    <submittedName>
        <fullName evidence="3">Uncharacterized conserved protein PhnB, glyoxalase superfamily</fullName>
    </submittedName>
</protein>
<dbReference type="STRING" id="403935.SAMN05216481_103204"/>
<evidence type="ECO:0000259" key="2">
    <source>
        <dbReference type="PROSITE" id="PS51819"/>
    </source>
</evidence>
<dbReference type="InterPro" id="IPR029068">
    <property type="entry name" value="Glyas_Bleomycin-R_OHBP_Dase"/>
</dbReference>
<feature type="compositionally biased region" description="Basic and acidic residues" evidence="1">
    <location>
        <begin position="145"/>
        <end position="155"/>
    </location>
</feature>